<dbReference type="PROSITE" id="PS50109">
    <property type="entry name" value="HIS_KIN"/>
    <property type="match status" value="1"/>
</dbReference>
<dbReference type="Gene3D" id="3.30.565.10">
    <property type="entry name" value="Histidine kinase-like ATPase, C-terminal domain"/>
    <property type="match status" value="1"/>
</dbReference>
<evidence type="ECO:0000256" key="2">
    <source>
        <dbReference type="ARBA" id="ARBA00012438"/>
    </source>
</evidence>
<dbReference type="PANTHER" id="PTHR43065:SF10">
    <property type="entry name" value="PEROXIDE STRESS-ACTIVATED HISTIDINE KINASE MAK3"/>
    <property type="match status" value="1"/>
</dbReference>
<dbReference type="PANTHER" id="PTHR43065">
    <property type="entry name" value="SENSOR HISTIDINE KINASE"/>
    <property type="match status" value="1"/>
</dbReference>
<dbReference type="Pfam" id="PF01590">
    <property type="entry name" value="GAF"/>
    <property type="match status" value="1"/>
</dbReference>
<dbReference type="InterPro" id="IPR004358">
    <property type="entry name" value="Sig_transdc_His_kin-like_C"/>
</dbReference>
<dbReference type="InterPro" id="IPR036890">
    <property type="entry name" value="HATPase_C_sf"/>
</dbReference>
<organism evidence="11">
    <name type="scientific">Candidatus Tenderia electrophaga</name>
    <dbReference type="NCBI Taxonomy" id="1748243"/>
    <lineage>
        <taxon>Bacteria</taxon>
        <taxon>Pseudomonadati</taxon>
        <taxon>Pseudomonadota</taxon>
        <taxon>Gammaproteobacteria</taxon>
        <taxon>Candidatus Tenderiales</taxon>
        <taxon>Candidatus Tenderiaceae</taxon>
        <taxon>Candidatus Tenderia</taxon>
    </lineage>
</organism>
<keyword evidence="3" id="KW-0597">Phosphoprotein</keyword>
<sequence>MSDINFTLNPGALGYALAALFYLILALLLLTSWRGRIQGGLLLAVCLLSAAWAAMLSYSLGNGLPLSVIHVLLELLRDGAVLLFLYKVLAIDRARPELADGRFKTLGYAIIAVWLVLLLLNAMSWLTDQTLLNLLGYDPRLIGHLVLALAGLVLIEQLFRNTPPSQRWAVKYLCLGLGSLFAYDFYLYSNAVLFQSLDSQLWNARGFIHLLVVPLIAVSAARNPQWSLEIYVSRQAVFHSAAVLGAGFYLLLMALGGYAIRYFGGSWGSLAQVIFLFGSGLLLFALMFSGQMRARMRVFLSKHFFNYKYDYRDEWLRFIGALANEEPGPGLGEHVLQAMAEIVDSPGGVLWVYDKDTARFELGVELNATGTSIISADDPFVVYLQQKGWLFDLNEFNSTPEVYEGLTLPEWLAEIECAWLVIPLFQNKHLIGLMLLLQPRAARQINWEDRDLLKTVATQAASYLALSQASTELANARQFEAFNRLSAYVVHDLKNVIGQLSLVVANSKKFGHRQEFVDDAFATVENSVNKMQRMLAQLRQGRDSQQSSTAIKLLPIIDAVIQQCSAKRPVPVLASADAQPSVVAEQDRLAAVIEHVLQNAQEATSEDGTVVLRLTSNNQNAVIEIEDSGTGMDEQFIRDRLFRPFDTTKGNAGMGIGAYECREFVRELGGEVRVKSELGVGTVFQLY</sequence>
<dbReference type="InterPro" id="IPR014265">
    <property type="entry name" value="XrtA/PrsK"/>
</dbReference>
<evidence type="ECO:0000256" key="1">
    <source>
        <dbReference type="ARBA" id="ARBA00000085"/>
    </source>
</evidence>
<feature type="domain" description="Histidine kinase" evidence="10">
    <location>
        <begin position="488"/>
        <end position="687"/>
    </location>
</feature>
<dbReference type="EMBL" id="DRNF01000356">
    <property type="protein sequence ID" value="HHJ81091.1"/>
    <property type="molecule type" value="Genomic_DNA"/>
</dbReference>
<feature type="transmembrane region" description="Helical" evidence="9">
    <location>
        <begin position="236"/>
        <end position="260"/>
    </location>
</feature>
<evidence type="ECO:0000256" key="4">
    <source>
        <dbReference type="ARBA" id="ARBA00022679"/>
    </source>
</evidence>
<keyword evidence="8" id="KW-0902">Two-component regulatory system</keyword>
<dbReference type="SMART" id="SM00065">
    <property type="entry name" value="GAF"/>
    <property type="match status" value="1"/>
</dbReference>
<dbReference type="PRINTS" id="PR00344">
    <property type="entry name" value="BCTRLSENSOR"/>
</dbReference>
<evidence type="ECO:0000256" key="6">
    <source>
        <dbReference type="ARBA" id="ARBA00022777"/>
    </source>
</evidence>
<name>A0A832J7R7_9GAMM</name>
<evidence type="ECO:0000313" key="11">
    <source>
        <dbReference type="EMBL" id="HHJ81091.1"/>
    </source>
</evidence>
<feature type="transmembrane region" description="Helical" evidence="9">
    <location>
        <begin position="66"/>
        <end position="86"/>
    </location>
</feature>
<evidence type="ECO:0000256" key="9">
    <source>
        <dbReference type="SAM" id="Phobius"/>
    </source>
</evidence>
<dbReference type="GO" id="GO:0005524">
    <property type="term" value="F:ATP binding"/>
    <property type="evidence" value="ECO:0007669"/>
    <property type="project" value="UniProtKB-KW"/>
</dbReference>
<dbReference type="SUPFAM" id="SSF55874">
    <property type="entry name" value="ATPase domain of HSP90 chaperone/DNA topoisomerase II/histidine kinase"/>
    <property type="match status" value="1"/>
</dbReference>
<dbReference type="Gene3D" id="3.30.450.40">
    <property type="match status" value="1"/>
</dbReference>
<keyword evidence="9" id="KW-0812">Transmembrane</keyword>
<feature type="transmembrane region" description="Helical" evidence="9">
    <location>
        <begin position="168"/>
        <end position="186"/>
    </location>
</feature>
<evidence type="ECO:0000256" key="7">
    <source>
        <dbReference type="ARBA" id="ARBA00022840"/>
    </source>
</evidence>
<dbReference type="SUPFAM" id="SSF55781">
    <property type="entry name" value="GAF domain-like"/>
    <property type="match status" value="1"/>
</dbReference>
<protein>
    <recommendedName>
        <fullName evidence="2">histidine kinase</fullName>
        <ecNumber evidence="2">2.7.13.3</ecNumber>
    </recommendedName>
</protein>
<dbReference type="InterPro" id="IPR003594">
    <property type="entry name" value="HATPase_dom"/>
</dbReference>
<dbReference type="Proteomes" id="UP000885832">
    <property type="component" value="Unassembled WGS sequence"/>
</dbReference>
<dbReference type="InterPro" id="IPR005467">
    <property type="entry name" value="His_kinase_dom"/>
</dbReference>
<evidence type="ECO:0000256" key="5">
    <source>
        <dbReference type="ARBA" id="ARBA00022741"/>
    </source>
</evidence>
<proteinExistence type="predicted"/>
<dbReference type="GO" id="GO:0004673">
    <property type="term" value="F:protein histidine kinase activity"/>
    <property type="evidence" value="ECO:0007669"/>
    <property type="project" value="UniProtKB-EC"/>
</dbReference>
<evidence type="ECO:0000259" key="10">
    <source>
        <dbReference type="PROSITE" id="PS50109"/>
    </source>
</evidence>
<accession>A0A832J7R7</accession>
<keyword evidence="7" id="KW-0067">ATP-binding</keyword>
<keyword evidence="4 11" id="KW-0808">Transferase</keyword>
<feature type="transmembrane region" description="Helical" evidence="9">
    <location>
        <begin position="40"/>
        <end position="60"/>
    </location>
</feature>
<evidence type="ECO:0000256" key="3">
    <source>
        <dbReference type="ARBA" id="ARBA00022553"/>
    </source>
</evidence>
<keyword evidence="9" id="KW-1133">Transmembrane helix</keyword>
<dbReference type="InterPro" id="IPR003018">
    <property type="entry name" value="GAF"/>
</dbReference>
<keyword evidence="9" id="KW-0472">Membrane</keyword>
<dbReference type="AlphaFoldDB" id="A0A832J7R7"/>
<dbReference type="GO" id="GO:0000160">
    <property type="term" value="P:phosphorelay signal transduction system"/>
    <property type="evidence" value="ECO:0007669"/>
    <property type="project" value="UniProtKB-KW"/>
</dbReference>
<comment type="catalytic activity">
    <reaction evidence="1">
        <text>ATP + protein L-histidine = ADP + protein N-phospho-L-histidine.</text>
        <dbReference type="EC" id="2.7.13.3"/>
    </reaction>
</comment>
<dbReference type="EC" id="2.7.13.3" evidence="2"/>
<dbReference type="Pfam" id="PF02518">
    <property type="entry name" value="HATPase_c"/>
    <property type="match status" value="1"/>
</dbReference>
<dbReference type="SMART" id="SM00387">
    <property type="entry name" value="HATPase_c"/>
    <property type="match status" value="1"/>
</dbReference>
<comment type="caution">
    <text evidence="11">The sequence shown here is derived from an EMBL/GenBank/DDBJ whole genome shotgun (WGS) entry which is preliminary data.</text>
</comment>
<feature type="transmembrane region" description="Helical" evidence="9">
    <location>
        <begin position="141"/>
        <end position="159"/>
    </location>
</feature>
<keyword evidence="6 11" id="KW-0418">Kinase</keyword>
<feature type="non-terminal residue" evidence="11">
    <location>
        <position position="687"/>
    </location>
</feature>
<dbReference type="NCBIfam" id="TIGR02916">
    <property type="entry name" value="PEP_his_kin"/>
    <property type="match status" value="1"/>
</dbReference>
<feature type="transmembrane region" description="Helical" evidence="9">
    <location>
        <begin position="12"/>
        <end position="33"/>
    </location>
</feature>
<reference evidence="11" key="1">
    <citation type="journal article" date="2020" name="mSystems">
        <title>Genome- and Community-Level Interaction Insights into Carbon Utilization and Element Cycling Functions of Hydrothermarchaeota in Hydrothermal Sediment.</title>
        <authorList>
            <person name="Zhou Z."/>
            <person name="Liu Y."/>
            <person name="Xu W."/>
            <person name="Pan J."/>
            <person name="Luo Z.H."/>
            <person name="Li M."/>
        </authorList>
    </citation>
    <scope>NUCLEOTIDE SEQUENCE [LARGE SCALE GENOMIC DNA]</scope>
    <source>
        <strain evidence="11">HyVt-505</strain>
    </source>
</reference>
<gene>
    <name evidence="11" type="primary">prsK</name>
    <name evidence="11" type="ORF">ENJ65_05615</name>
</gene>
<keyword evidence="5" id="KW-0547">Nucleotide-binding</keyword>
<evidence type="ECO:0000256" key="8">
    <source>
        <dbReference type="ARBA" id="ARBA00023012"/>
    </source>
</evidence>
<dbReference type="InterPro" id="IPR029016">
    <property type="entry name" value="GAF-like_dom_sf"/>
</dbReference>
<feature type="transmembrane region" description="Helical" evidence="9">
    <location>
        <begin position="106"/>
        <end position="126"/>
    </location>
</feature>
<feature type="transmembrane region" description="Helical" evidence="9">
    <location>
        <begin position="266"/>
        <end position="288"/>
    </location>
</feature>